<name>A0A1Q9LSW8_9PSEU</name>
<keyword evidence="6 8" id="KW-0472">Membrane</keyword>
<dbReference type="Proteomes" id="UP000186040">
    <property type="component" value="Unassembled WGS sequence"/>
</dbReference>
<keyword evidence="10" id="KW-1185">Reference proteome</keyword>
<protein>
    <submittedName>
        <fullName evidence="9">Polysulfide reductase</fullName>
    </submittedName>
</protein>
<feature type="transmembrane region" description="Helical" evidence="8">
    <location>
        <begin position="132"/>
        <end position="152"/>
    </location>
</feature>
<sequence>MTDVPADPAAPPQRTAVTGDKRRRGRRGRRGEQAVVPDAEFTSYYGKPVLNKPTWSARDIAGYLFLGGLAGASSVLAAGADLTGRPALAKGCKTGALVAITGSLVALVHDLGRPARFLHMLRVVKPSSPMSIGSWVLVAYGPQAGLSAVTALTGRFTGLGRAATVGAALVGPAVAAYTAALISDTAVPTWHEGHRQMPFVFVGSAASAAGGLGMVVAPVAQAGPARRAALLGAAVELTATEVMKRRMGLPVETLRTGRAGALMKAATALTAAGALLGGLAGRRSRTAAVVGGLASLAGSACTRFGIFHAGVASAEDPKYVVVPQRERVAGAS</sequence>
<evidence type="ECO:0000256" key="5">
    <source>
        <dbReference type="ARBA" id="ARBA00022989"/>
    </source>
</evidence>
<dbReference type="OrthoDB" id="112837at2"/>
<dbReference type="RefSeq" id="WP_075973316.1">
    <property type="nucleotide sequence ID" value="NZ_MKQR01000005.1"/>
</dbReference>
<proteinExistence type="inferred from homology"/>
<feature type="transmembrane region" description="Helical" evidence="8">
    <location>
        <begin position="94"/>
        <end position="112"/>
    </location>
</feature>
<accession>A0A1Q9LSW8</accession>
<dbReference type="GO" id="GO:0005886">
    <property type="term" value="C:plasma membrane"/>
    <property type="evidence" value="ECO:0007669"/>
    <property type="project" value="UniProtKB-SubCell"/>
</dbReference>
<feature type="transmembrane region" description="Helical" evidence="8">
    <location>
        <begin position="199"/>
        <end position="220"/>
    </location>
</feature>
<dbReference type="PANTHER" id="PTHR34856">
    <property type="entry name" value="PROTEIN NRFD"/>
    <property type="match status" value="1"/>
</dbReference>
<organism evidence="9 10">
    <name type="scientific">Actinokineospora bangkokensis</name>
    <dbReference type="NCBI Taxonomy" id="1193682"/>
    <lineage>
        <taxon>Bacteria</taxon>
        <taxon>Bacillati</taxon>
        <taxon>Actinomycetota</taxon>
        <taxon>Actinomycetes</taxon>
        <taxon>Pseudonocardiales</taxon>
        <taxon>Pseudonocardiaceae</taxon>
        <taxon>Actinokineospora</taxon>
    </lineage>
</organism>
<keyword evidence="5 8" id="KW-1133">Transmembrane helix</keyword>
<evidence type="ECO:0000313" key="9">
    <source>
        <dbReference type="EMBL" id="OLR95084.1"/>
    </source>
</evidence>
<keyword evidence="3" id="KW-1003">Cell membrane</keyword>
<feature type="transmembrane region" description="Helical" evidence="8">
    <location>
        <begin position="159"/>
        <end position="179"/>
    </location>
</feature>
<dbReference type="AlphaFoldDB" id="A0A1Q9LSW8"/>
<dbReference type="InterPro" id="IPR005614">
    <property type="entry name" value="NrfD-like"/>
</dbReference>
<evidence type="ECO:0000256" key="2">
    <source>
        <dbReference type="ARBA" id="ARBA00008929"/>
    </source>
</evidence>
<dbReference type="STRING" id="1193682.BJP25_09080"/>
<comment type="subcellular location">
    <subcellularLocation>
        <location evidence="1">Cell membrane</location>
        <topology evidence="1">Multi-pass membrane protein</topology>
    </subcellularLocation>
</comment>
<comment type="similarity">
    <text evidence="2">Belongs to the NrfD family.</text>
</comment>
<dbReference type="Pfam" id="PF03916">
    <property type="entry name" value="NrfD"/>
    <property type="match status" value="1"/>
</dbReference>
<feature type="region of interest" description="Disordered" evidence="7">
    <location>
        <begin position="1"/>
        <end position="33"/>
    </location>
</feature>
<feature type="transmembrane region" description="Helical" evidence="8">
    <location>
        <begin position="60"/>
        <end position="82"/>
    </location>
</feature>
<gene>
    <name evidence="9" type="ORF">BJP25_09080</name>
</gene>
<evidence type="ECO:0000256" key="1">
    <source>
        <dbReference type="ARBA" id="ARBA00004651"/>
    </source>
</evidence>
<dbReference type="EMBL" id="MKQR01000005">
    <property type="protein sequence ID" value="OLR95084.1"/>
    <property type="molecule type" value="Genomic_DNA"/>
</dbReference>
<dbReference type="PANTHER" id="PTHR34856:SF2">
    <property type="entry name" value="PROTEIN NRFD"/>
    <property type="match status" value="1"/>
</dbReference>
<keyword evidence="4 8" id="KW-0812">Transmembrane</keyword>
<comment type="caution">
    <text evidence="9">The sequence shown here is derived from an EMBL/GenBank/DDBJ whole genome shotgun (WGS) entry which is preliminary data.</text>
</comment>
<evidence type="ECO:0000256" key="8">
    <source>
        <dbReference type="SAM" id="Phobius"/>
    </source>
</evidence>
<evidence type="ECO:0000313" key="10">
    <source>
        <dbReference type="Proteomes" id="UP000186040"/>
    </source>
</evidence>
<evidence type="ECO:0000256" key="6">
    <source>
        <dbReference type="ARBA" id="ARBA00023136"/>
    </source>
</evidence>
<evidence type="ECO:0000256" key="3">
    <source>
        <dbReference type="ARBA" id="ARBA00022475"/>
    </source>
</evidence>
<evidence type="ECO:0000256" key="7">
    <source>
        <dbReference type="SAM" id="MobiDB-lite"/>
    </source>
</evidence>
<dbReference type="InterPro" id="IPR052049">
    <property type="entry name" value="Electron_transfer_protein"/>
</dbReference>
<dbReference type="Gene3D" id="1.20.1630.10">
    <property type="entry name" value="Formate dehydrogenase/DMSO reductase domain"/>
    <property type="match status" value="1"/>
</dbReference>
<reference evidence="9 10" key="1">
    <citation type="submission" date="2016-10" db="EMBL/GenBank/DDBJ databases">
        <title>The Draft Genome Sequence of Actinokineospora bangkokensis 44EHWT reveals the biosynthetic pathway of antifungal compounds Thailandins with unusual extender unit butylmalonyl-CoA.</title>
        <authorList>
            <person name="Greule A."/>
            <person name="Intra B."/>
            <person name="Flemming S."/>
            <person name="Rommel M.G."/>
            <person name="Panbangred W."/>
            <person name="Bechthold A."/>
        </authorList>
    </citation>
    <scope>NUCLEOTIDE SEQUENCE [LARGE SCALE GENOMIC DNA]</scope>
    <source>
        <strain evidence="9 10">44EHW</strain>
    </source>
</reference>
<evidence type="ECO:0000256" key="4">
    <source>
        <dbReference type="ARBA" id="ARBA00022692"/>
    </source>
</evidence>